<comment type="caution">
    <text evidence="2">The sequence shown here is derived from an EMBL/GenBank/DDBJ whole genome shotgun (WGS) entry which is preliminary data.</text>
</comment>
<keyword evidence="1" id="KW-0732">Signal</keyword>
<gene>
    <name evidence="2" type="ORF">P174DRAFT_292253</name>
</gene>
<reference evidence="3" key="1">
    <citation type="journal article" date="2018" name="Proc. Natl. Acad. Sci. U.S.A.">
        <title>Linking secondary metabolites to gene clusters through genome sequencing of six diverse Aspergillus species.</title>
        <authorList>
            <person name="Kaerboelling I."/>
            <person name="Vesth T.C."/>
            <person name="Frisvad J.C."/>
            <person name="Nybo J.L."/>
            <person name="Theobald S."/>
            <person name="Kuo A."/>
            <person name="Bowyer P."/>
            <person name="Matsuda Y."/>
            <person name="Mondo S."/>
            <person name="Lyhne E.K."/>
            <person name="Kogle M.E."/>
            <person name="Clum A."/>
            <person name="Lipzen A."/>
            <person name="Salamov A."/>
            <person name="Ngan C.Y."/>
            <person name="Daum C."/>
            <person name="Chiniquy J."/>
            <person name="Barry K."/>
            <person name="LaButti K."/>
            <person name="Haridas S."/>
            <person name="Simmons B.A."/>
            <person name="Magnuson J.K."/>
            <person name="Mortensen U.H."/>
            <person name="Larsen T.O."/>
            <person name="Grigoriev I.V."/>
            <person name="Baker S.E."/>
            <person name="Andersen M.R."/>
        </authorList>
    </citation>
    <scope>NUCLEOTIDE SEQUENCE [LARGE SCALE GENOMIC DNA]</scope>
    <source>
        <strain evidence="3">IBT 16806</strain>
    </source>
</reference>
<dbReference type="EMBL" id="MSZS01000008">
    <property type="protein sequence ID" value="PKX90261.1"/>
    <property type="molecule type" value="Genomic_DNA"/>
</dbReference>
<evidence type="ECO:0000313" key="3">
    <source>
        <dbReference type="Proteomes" id="UP000234474"/>
    </source>
</evidence>
<keyword evidence="3" id="KW-1185">Reference proteome</keyword>
<organism evidence="2 3">
    <name type="scientific">Aspergillus novofumigatus (strain IBT 16806)</name>
    <dbReference type="NCBI Taxonomy" id="1392255"/>
    <lineage>
        <taxon>Eukaryota</taxon>
        <taxon>Fungi</taxon>
        <taxon>Dikarya</taxon>
        <taxon>Ascomycota</taxon>
        <taxon>Pezizomycotina</taxon>
        <taxon>Eurotiomycetes</taxon>
        <taxon>Eurotiomycetidae</taxon>
        <taxon>Eurotiales</taxon>
        <taxon>Aspergillaceae</taxon>
        <taxon>Aspergillus</taxon>
        <taxon>Aspergillus subgen. Fumigati</taxon>
    </lineage>
</organism>
<dbReference type="GeneID" id="36528921"/>
<protein>
    <submittedName>
        <fullName evidence="2">Uncharacterized protein</fullName>
    </submittedName>
</protein>
<dbReference type="AlphaFoldDB" id="A0A2I1BY38"/>
<dbReference type="Proteomes" id="UP000234474">
    <property type="component" value="Unassembled WGS sequence"/>
</dbReference>
<evidence type="ECO:0000256" key="1">
    <source>
        <dbReference type="SAM" id="SignalP"/>
    </source>
</evidence>
<name>A0A2I1BY38_ASPN1</name>
<dbReference type="RefSeq" id="XP_024678856.1">
    <property type="nucleotide sequence ID" value="XM_024821595.1"/>
</dbReference>
<sequence length="132" mass="15450">MSRVIVLLEGWLLIVCLLGPTCRWAREKNIPWNSKPPGIISPEIEAEVKPKYQGFDGRTRVSTQSVQQSVLKTFMPYLHWLFPFPHSCLLIFKNSVLLLFRAMYLFAIYWVCNDKFNIIWSTLWELLCLQGT</sequence>
<evidence type="ECO:0000313" key="2">
    <source>
        <dbReference type="EMBL" id="PKX90261.1"/>
    </source>
</evidence>
<dbReference type="VEuPathDB" id="FungiDB:P174DRAFT_292253"/>
<proteinExistence type="predicted"/>
<accession>A0A2I1BY38</accession>
<feature type="chain" id="PRO_5014168202" evidence="1">
    <location>
        <begin position="25"/>
        <end position="132"/>
    </location>
</feature>
<feature type="signal peptide" evidence="1">
    <location>
        <begin position="1"/>
        <end position="24"/>
    </location>
</feature>